<keyword evidence="2" id="KW-0326">Glycosidase</keyword>
<sequence length="350" mass="37360">MSLALPRCGAASQTQSRTVRDLHRPRPYRFSVVTNGPAFLYDCDTGIDDAMTLLYLASLVRAGEAELAAVGTVHGNIDPLTGALNTLRVLEAAGITGGVPVAVGADRPMAQDVHYALDWHGTDGLGDTHLPEPAGRPVAEPAPAQIVRLARERPGELTLLATGPLTNLGAALLLDGELPSLIREVVVMGGAFDHPGNITTHAEANIWHDPEAADLVFAADWPVVLVPLDATHPTAVHDDWLDRLAAHDGEVARFAARILKFYEVAYTPTLKRRGAVIHDALAAMLAVDPGLGEYAHRPVRVELRGELTRGTTVWDARSLPAEDTRRPVKVAVGSDVAAFQDRLLAALTSF</sequence>
<dbReference type="GO" id="GO:0008477">
    <property type="term" value="F:purine nucleosidase activity"/>
    <property type="evidence" value="ECO:0007669"/>
    <property type="project" value="TreeGrafter"/>
</dbReference>
<evidence type="ECO:0000256" key="2">
    <source>
        <dbReference type="ARBA" id="ARBA00023295"/>
    </source>
</evidence>
<proteinExistence type="predicted"/>
<reference evidence="4 5" key="1">
    <citation type="submission" date="2019-05" db="EMBL/GenBank/DDBJ databases">
        <title>Draft genome sequence of Actinomadura geliboluensis A8036.</title>
        <authorList>
            <person name="Saricaoglu S."/>
            <person name="Isik K."/>
        </authorList>
    </citation>
    <scope>NUCLEOTIDE SEQUENCE [LARGE SCALE GENOMIC DNA]</scope>
    <source>
        <strain evidence="4 5">A8036</strain>
    </source>
</reference>
<keyword evidence="1 4" id="KW-0378">Hydrolase</keyword>
<feature type="domain" description="Inosine/uridine-preferring nucleoside hydrolase" evidence="3">
    <location>
        <begin position="40"/>
        <end position="340"/>
    </location>
</feature>
<evidence type="ECO:0000259" key="3">
    <source>
        <dbReference type="Pfam" id="PF01156"/>
    </source>
</evidence>
<dbReference type="Proteomes" id="UP000305238">
    <property type="component" value="Unassembled WGS sequence"/>
</dbReference>
<dbReference type="EMBL" id="VCKZ01000017">
    <property type="protein sequence ID" value="TMR41648.1"/>
    <property type="molecule type" value="Genomic_DNA"/>
</dbReference>
<gene>
    <name evidence="4" type="ORF">ETD96_04630</name>
</gene>
<dbReference type="OrthoDB" id="9797882at2"/>
<evidence type="ECO:0000256" key="1">
    <source>
        <dbReference type="ARBA" id="ARBA00022801"/>
    </source>
</evidence>
<name>A0A5S4H8Q9_9ACTN</name>
<dbReference type="PANTHER" id="PTHR12304">
    <property type="entry name" value="INOSINE-URIDINE PREFERRING NUCLEOSIDE HYDROLASE"/>
    <property type="match status" value="1"/>
</dbReference>
<dbReference type="GO" id="GO:0005829">
    <property type="term" value="C:cytosol"/>
    <property type="evidence" value="ECO:0007669"/>
    <property type="project" value="TreeGrafter"/>
</dbReference>
<accession>A0A5S4H8Q9</accession>
<dbReference type="InterPro" id="IPR036452">
    <property type="entry name" value="Ribo_hydro-like"/>
</dbReference>
<dbReference type="InterPro" id="IPR023186">
    <property type="entry name" value="IUNH"/>
</dbReference>
<dbReference type="Pfam" id="PF01156">
    <property type="entry name" value="IU_nuc_hydro"/>
    <property type="match status" value="1"/>
</dbReference>
<keyword evidence="5" id="KW-1185">Reference proteome</keyword>
<dbReference type="PANTHER" id="PTHR12304:SF4">
    <property type="entry name" value="URIDINE NUCLEOSIDASE"/>
    <property type="match status" value="1"/>
</dbReference>
<protein>
    <submittedName>
        <fullName evidence="4">Nucleoside hydrolase</fullName>
    </submittedName>
</protein>
<dbReference type="GO" id="GO:0006152">
    <property type="term" value="P:purine nucleoside catabolic process"/>
    <property type="evidence" value="ECO:0007669"/>
    <property type="project" value="TreeGrafter"/>
</dbReference>
<dbReference type="InterPro" id="IPR001910">
    <property type="entry name" value="Inosine/uridine_hydrolase_dom"/>
</dbReference>
<dbReference type="AlphaFoldDB" id="A0A5S4H8Q9"/>
<organism evidence="4 5">
    <name type="scientific">Actinomadura geliboluensis</name>
    <dbReference type="NCBI Taxonomy" id="882440"/>
    <lineage>
        <taxon>Bacteria</taxon>
        <taxon>Bacillati</taxon>
        <taxon>Actinomycetota</taxon>
        <taxon>Actinomycetes</taxon>
        <taxon>Streptosporangiales</taxon>
        <taxon>Thermomonosporaceae</taxon>
        <taxon>Actinomadura</taxon>
    </lineage>
</organism>
<dbReference type="Gene3D" id="3.90.245.10">
    <property type="entry name" value="Ribonucleoside hydrolase-like"/>
    <property type="match status" value="1"/>
</dbReference>
<dbReference type="SUPFAM" id="SSF53590">
    <property type="entry name" value="Nucleoside hydrolase"/>
    <property type="match status" value="1"/>
</dbReference>
<comment type="caution">
    <text evidence="4">The sequence shown here is derived from an EMBL/GenBank/DDBJ whole genome shotgun (WGS) entry which is preliminary data.</text>
</comment>
<evidence type="ECO:0000313" key="4">
    <source>
        <dbReference type="EMBL" id="TMR41648.1"/>
    </source>
</evidence>
<dbReference type="CDD" id="cd02650">
    <property type="entry name" value="nuc_hydro_CaPnhB"/>
    <property type="match status" value="1"/>
</dbReference>
<evidence type="ECO:0000313" key="5">
    <source>
        <dbReference type="Proteomes" id="UP000305238"/>
    </source>
</evidence>